<dbReference type="KEGG" id="hbe:BEI_2374"/>
<feature type="region of interest" description="Disordered" evidence="1">
    <location>
        <begin position="1"/>
        <end position="37"/>
    </location>
</feature>
<evidence type="ECO:0000256" key="1">
    <source>
        <dbReference type="SAM" id="MobiDB-lite"/>
    </source>
</evidence>
<feature type="compositionally biased region" description="Basic and acidic residues" evidence="1">
    <location>
        <begin position="1"/>
        <end position="12"/>
    </location>
</feature>
<gene>
    <name evidence="2" type="ORF">BEI_2374</name>
</gene>
<sequence length="37" mass="3824">MEGRGGEGRLAGDDGTEEEQDYTQQDGHPMATPSGSG</sequence>
<dbReference type="Proteomes" id="UP000219993">
    <property type="component" value="Chromosome"/>
</dbReference>
<accession>A0A291P925</accession>
<name>A0A291P925_9GAMM</name>
<keyword evidence="3" id="KW-1185">Reference proteome</keyword>
<organism evidence="2 3">
    <name type="scientific">Halomonas beimenensis</name>
    <dbReference type="NCBI Taxonomy" id="475662"/>
    <lineage>
        <taxon>Bacteria</taxon>
        <taxon>Pseudomonadati</taxon>
        <taxon>Pseudomonadota</taxon>
        <taxon>Gammaproteobacteria</taxon>
        <taxon>Oceanospirillales</taxon>
        <taxon>Halomonadaceae</taxon>
        <taxon>Halomonas</taxon>
    </lineage>
</organism>
<evidence type="ECO:0000313" key="2">
    <source>
        <dbReference type="EMBL" id="ATJ83361.1"/>
    </source>
</evidence>
<dbReference type="AlphaFoldDB" id="A0A291P925"/>
<proteinExistence type="predicted"/>
<reference evidence="2 3" key="1">
    <citation type="journal article" date="2017" name="Sci. Rep.">
        <title>Revealing the Saline Adaptation Strategies of the Halophilic Bacterium Halomonas beimenensis through High-throughput Omics and Transposon Mutagenesis Approaches.</title>
        <authorList>
            <person name="Chen Y.H."/>
            <person name="Lin S.S."/>
            <person name="Shyu Y.T."/>
        </authorList>
    </citation>
    <scope>NUCLEOTIDE SEQUENCE [LARGE SCALE GENOMIC DNA]</scope>
    <source>
        <strain evidence="2 3">NTU-111</strain>
    </source>
</reference>
<protein>
    <submittedName>
        <fullName evidence="2">Uncharacterized protein</fullName>
    </submittedName>
</protein>
<evidence type="ECO:0000313" key="3">
    <source>
        <dbReference type="Proteomes" id="UP000219993"/>
    </source>
</evidence>
<dbReference type="EMBL" id="CP021435">
    <property type="protein sequence ID" value="ATJ83361.1"/>
    <property type="molecule type" value="Genomic_DNA"/>
</dbReference>